<proteinExistence type="inferred from homology"/>
<comment type="function">
    <text evidence="8">May act as a component of the auxin efflux carrier.</text>
</comment>
<evidence type="ECO:0000256" key="8">
    <source>
        <dbReference type="RuleBase" id="RU362108"/>
    </source>
</evidence>
<sequence length="630" mass="69455">MITGTDLYHVMTAVVPLYVAMILAFGSVRWWKIFTPDQCSGINRFVALFAVPLLSFHFISTNNPYQMNLRFIAADTLQKIIVVVVLGTWAKVSRRGSLEWMITLFSLSSLPNTLVMGIPLLKGMYGASSGSLMVQIVVLQCIIWYTLMLFMFEYRGAKMLIMDQFPDTAASIISFKVDSDVVSLDGREALQTEAEVGNDGKIHVTVRKSTSSRSVRSQGLPSFPSLTPRPSNLTGAEIYSLHTSRNPTPRGSSFNHTDFYSIFNTKNTSPRPSNFATSDVYSLHSSRGPTPRPSNFEDEISADYFNPYTCKGAARFGMYPPAAGAMPPYGPRGMGLEVTQNQNHPAPAPNPGRFSPNTARVTHAKKTTSATADPKFSQPKINEESQSYDKDSQMFLWSCSASPDKEVRLPISPAHDRTAIFKERREVSYDQYGGEEDFSIGNKAEQCLGSREKEEPRLSKFGSSSTAELHPKNQDEEAKKHHVMPPASVMTRLILIMVWRKLIRNPNTYSSLIGLTWSLVSYRWHLKMPAILSESIKILSDAGLGMAMFSLGLFMALQPKIIACGNSVATFAMAVRFLSGPAIMALASLAIGLRGVLLRVAIVQAALPQGIVPFVFAKEYGVHPDILSTG</sequence>
<feature type="region of interest" description="Disordered" evidence="9">
    <location>
        <begin position="361"/>
        <end position="387"/>
    </location>
</feature>
<feature type="transmembrane region" description="Helical" evidence="8">
    <location>
        <begin position="102"/>
        <end position="120"/>
    </location>
</feature>
<evidence type="ECO:0000256" key="2">
    <source>
        <dbReference type="ARBA" id="ARBA00009177"/>
    </source>
</evidence>
<evidence type="ECO:0000313" key="10">
    <source>
        <dbReference type="EMBL" id="KAH9305174.1"/>
    </source>
</evidence>
<dbReference type="OMA" id="MEAGANT"/>
<dbReference type="GO" id="GO:0009926">
    <property type="term" value="P:auxin polar transport"/>
    <property type="evidence" value="ECO:0007669"/>
    <property type="project" value="TreeGrafter"/>
</dbReference>
<keyword evidence="5 8" id="KW-1133">Transmembrane helix</keyword>
<feature type="region of interest" description="Disordered" evidence="9">
    <location>
        <begin position="207"/>
        <end position="229"/>
    </location>
</feature>
<feature type="compositionally biased region" description="Low complexity" evidence="9">
    <location>
        <begin position="207"/>
        <end position="217"/>
    </location>
</feature>
<feature type="region of interest" description="Disordered" evidence="9">
    <location>
        <begin position="447"/>
        <end position="482"/>
    </location>
</feature>
<feature type="transmembrane region" description="Helical" evidence="8">
    <location>
        <begin position="42"/>
        <end position="59"/>
    </location>
</feature>
<dbReference type="InterPro" id="IPR004776">
    <property type="entry name" value="Mem_transp_PIN-like"/>
</dbReference>
<evidence type="ECO:0000256" key="5">
    <source>
        <dbReference type="ARBA" id="ARBA00022989"/>
    </source>
</evidence>
<keyword evidence="7 8" id="KW-0927">Auxin signaling pathway</keyword>
<dbReference type="InterPro" id="IPR051107">
    <property type="entry name" value="Auxin_Efflux_Carrier"/>
</dbReference>
<dbReference type="PANTHER" id="PTHR31752:SF66">
    <property type="entry name" value="AUXIN EFFLUX CARRIER COMPONENT 1B-RELATED"/>
    <property type="match status" value="1"/>
</dbReference>
<organism evidence="10 11">
    <name type="scientific">Taxus chinensis</name>
    <name type="common">Chinese yew</name>
    <name type="synonym">Taxus wallichiana var. chinensis</name>
    <dbReference type="NCBI Taxonomy" id="29808"/>
    <lineage>
        <taxon>Eukaryota</taxon>
        <taxon>Viridiplantae</taxon>
        <taxon>Streptophyta</taxon>
        <taxon>Embryophyta</taxon>
        <taxon>Tracheophyta</taxon>
        <taxon>Spermatophyta</taxon>
        <taxon>Pinopsida</taxon>
        <taxon>Pinidae</taxon>
        <taxon>Conifers II</taxon>
        <taxon>Cupressales</taxon>
        <taxon>Taxaceae</taxon>
        <taxon>Taxus</taxon>
    </lineage>
</organism>
<dbReference type="GO" id="GO:0009734">
    <property type="term" value="P:auxin-activated signaling pathway"/>
    <property type="evidence" value="ECO:0007669"/>
    <property type="project" value="UniProtKB-UniRule"/>
</dbReference>
<accession>A0AA38FJM6</accession>
<feature type="transmembrane region" description="Helical" evidence="8">
    <location>
        <begin position="538"/>
        <end position="557"/>
    </location>
</feature>
<evidence type="ECO:0000256" key="1">
    <source>
        <dbReference type="ARBA" id="ARBA00004141"/>
    </source>
</evidence>
<feature type="transmembrane region" description="Helical" evidence="8">
    <location>
        <begin position="577"/>
        <end position="597"/>
    </location>
</feature>
<evidence type="ECO:0000256" key="7">
    <source>
        <dbReference type="ARBA" id="ARBA00023294"/>
    </source>
</evidence>
<dbReference type="GO" id="GO:0010329">
    <property type="term" value="F:auxin efflux transmembrane transporter activity"/>
    <property type="evidence" value="ECO:0007669"/>
    <property type="project" value="TreeGrafter"/>
</dbReference>
<dbReference type="GO" id="GO:0005783">
    <property type="term" value="C:endoplasmic reticulum"/>
    <property type="evidence" value="ECO:0007669"/>
    <property type="project" value="TreeGrafter"/>
</dbReference>
<dbReference type="EMBL" id="JAHRHJ020000008">
    <property type="protein sequence ID" value="KAH9305174.1"/>
    <property type="molecule type" value="Genomic_DNA"/>
</dbReference>
<evidence type="ECO:0000256" key="4">
    <source>
        <dbReference type="ARBA" id="ARBA00022692"/>
    </source>
</evidence>
<comment type="similarity">
    <text evidence="2 8">Belongs to the auxin efflux carrier (TC 2.A.69.1) family.</text>
</comment>
<dbReference type="Proteomes" id="UP000824469">
    <property type="component" value="Unassembled WGS sequence"/>
</dbReference>
<protein>
    <recommendedName>
        <fullName evidence="8">Auxin efflux carrier component</fullName>
    </recommendedName>
</protein>
<evidence type="ECO:0000256" key="9">
    <source>
        <dbReference type="SAM" id="MobiDB-lite"/>
    </source>
</evidence>
<keyword evidence="6 8" id="KW-0472">Membrane</keyword>
<name>A0AA38FJM6_TAXCH</name>
<gene>
    <name evidence="10" type="ORF">KI387_009578</name>
</gene>
<comment type="caution">
    <text evidence="8">Lacks conserved residue(s) required for the propagation of feature annotation.</text>
</comment>
<feature type="non-terminal residue" evidence="10">
    <location>
        <position position="1"/>
    </location>
</feature>
<keyword evidence="11" id="KW-1185">Reference proteome</keyword>
<dbReference type="GO" id="GO:0005886">
    <property type="term" value="C:plasma membrane"/>
    <property type="evidence" value="ECO:0007669"/>
    <property type="project" value="TreeGrafter"/>
</dbReference>
<evidence type="ECO:0000256" key="6">
    <source>
        <dbReference type="ARBA" id="ARBA00023136"/>
    </source>
</evidence>
<comment type="subcellular location">
    <subcellularLocation>
        <location evidence="1 8">Membrane</location>
        <topology evidence="1 8">Multi-pass membrane protein</topology>
    </subcellularLocation>
</comment>
<dbReference type="Pfam" id="PF03547">
    <property type="entry name" value="Mem_trans"/>
    <property type="match status" value="1"/>
</dbReference>
<dbReference type="NCBIfam" id="TIGR00946">
    <property type="entry name" value="2a69"/>
    <property type="match status" value="1"/>
</dbReference>
<keyword evidence="4 8" id="KW-0812">Transmembrane</keyword>
<dbReference type="PANTHER" id="PTHR31752">
    <property type="entry name" value="AUXIN EFFLUX CARRIER COMPONENT 1B-RELATED"/>
    <property type="match status" value="1"/>
</dbReference>
<feature type="transmembrane region" description="Helical" evidence="8">
    <location>
        <begin position="132"/>
        <end position="152"/>
    </location>
</feature>
<comment type="caution">
    <text evidence="10">The sequence shown here is derived from an EMBL/GenBank/DDBJ whole genome shotgun (WGS) entry which is preliminary data.</text>
</comment>
<evidence type="ECO:0000313" key="11">
    <source>
        <dbReference type="Proteomes" id="UP000824469"/>
    </source>
</evidence>
<evidence type="ECO:0000256" key="3">
    <source>
        <dbReference type="ARBA" id="ARBA00022448"/>
    </source>
</evidence>
<dbReference type="InterPro" id="IPR014024">
    <property type="entry name" value="Auxin_eff_plant"/>
</dbReference>
<dbReference type="AlphaFoldDB" id="A0AA38FJM6"/>
<feature type="transmembrane region" description="Helical" evidence="8">
    <location>
        <begin position="6"/>
        <end position="30"/>
    </location>
</feature>
<reference evidence="10 11" key="1">
    <citation type="journal article" date="2021" name="Nat. Plants">
        <title>The Taxus genome provides insights into paclitaxel biosynthesis.</title>
        <authorList>
            <person name="Xiong X."/>
            <person name="Gou J."/>
            <person name="Liao Q."/>
            <person name="Li Y."/>
            <person name="Zhou Q."/>
            <person name="Bi G."/>
            <person name="Li C."/>
            <person name="Du R."/>
            <person name="Wang X."/>
            <person name="Sun T."/>
            <person name="Guo L."/>
            <person name="Liang H."/>
            <person name="Lu P."/>
            <person name="Wu Y."/>
            <person name="Zhang Z."/>
            <person name="Ro D.K."/>
            <person name="Shang Y."/>
            <person name="Huang S."/>
            <person name="Yan J."/>
        </authorList>
    </citation>
    <scope>NUCLEOTIDE SEQUENCE [LARGE SCALE GENOMIC DNA]</scope>
    <source>
        <strain evidence="10">Ta-2019</strain>
    </source>
</reference>
<keyword evidence="3 8" id="KW-0813">Transport</keyword>
<feature type="compositionally biased region" description="Basic and acidic residues" evidence="9">
    <location>
        <begin position="469"/>
        <end position="479"/>
    </location>
</feature>